<dbReference type="PANTHER" id="PTHR11017">
    <property type="entry name" value="LEUCINE-RICH REPEAT-CONTAINING PROTEIN"/>
    <property type="match status" value="1"/>
</dbReference>
<dbReference type="STRING" id="57577.A0A2K3NCE6"/>
<dbReference type="InterPro" id="IPR058192">
    <property type="entry name" value="WHD_ROQ1-like"/>
</dbReference>
<sequence>MLYDGGSCLGIRDDAKLIEEIVKVVLKRLDHGRLVNSKGIVGIGKQISNVESLLQLESQDVRAIGIWGMSGIGKTTIAEEVYSKLCSEYDSCYSMADVREECRKNGIMSLKKEIYSTLLKQQDLDIDTRSGLPSSVVRMLRRMKVLVVLDGVNDLQQLNYLIGSTTLDWFGNGSRIIITSGDKQVLVERGVDIYEVKALDFDDSLMLFNMYAFEQNHAYQEEYYELSKMMVKHAAGIPPALEHLGRRLRGKDIEAWEKQLGRLKKRVPIKKVHEIFKLSYNDLDRHEQKILLDIACFFDGLNLKNDDIQLLVKDRDYSLADELDSLINKALITISPDNVVSMLNIIQQTALEIVREESNDDPGKQSRLQDPDDIYYVLKNNKGSEAIRSLAIDVSIIKELQLHPKVFAKMNKLRYLDIYSNGYLRWARFPLESLPCTFSGEKLVVLDLQYSRVRKLWHDDHKDLANLKYLKLGSSSDLLELPDLSNAKNLEVVDLRLCTGLTSVHPSVFTLNKLEKLDLGGCFSLRSFRSNIRFSSLRYLSLAGCTALKEFSVTSKEMVNLNLELSGIKQLPSAIGLQTKLEKLLLAHSYIENLPKSIKHLRRLRHLDLRHCRKLRSLPKLPSSLITLNASDCVSLENVTFPSTDVQMLKENKTRVSFWNCLKLDQHSLRAIGLNAQINIKKFAHQHISISLDHDHDAQGTYVYPGSSVPEWLVYRTTHDYMTIDLSFVNHSSPLAFILCFIVPQVESPGFILRFNIGIDEGEDIQLYLDRPSREIKSDHVYLISDRGFSRYLNNQVKDQPKFKIKVTAESHTLTSDYVSLIMLRGFGVSPINTS</sequence>
<dbReference type="SUPFAM" id="SSF52058">
    <property type="entry name" value="L domain-like"/>
    <property type="match status" value="1"/>
</dbReference>
<evidence type="ECO:0000256" key="2">
    <source>
        <dbReference type="ARBA" id="ARBA00022737"/>
    </source>
</evidence>
<accession>A0A2K3NCE6</accession>
<dbReference type="InterPro" id="IPR027417">
    <property type="entry name" value="P-loop_NTPase"/>
</dbReference>
<dbReference type="Gene3D" id="1.10.8.430">
    <property type="entry name" value="Helical domain of apoptotic protease-activating factors"/>
    <property type="match status" value="1"/>
</dbReference>
<reference evidence="5 6" key="1">
    <citation type="journal article" date="2014" name="Am. J. Bot.">
        <title>Genome assembly and annotation for red clover (Trifolium pratense; Fabaceae).</title>
        <authorList>
            <person name="Istvanek J."/>
            <person name="Jaros M."/>
            <person name="Krenek A."/>
            <person name="Repkova J."/>
        </authorList>
    </citation>
    <scope>NUCLEOTIDE SEQUENCE [LARGE SCALE GENOMIC DNA]</scope>
    <source>
        <strain evidence="6">cv. Tatra</strain>
        <tissue evidence="5">Young leaves</tissue>
    </source>
</reference>
<dbReference type="InterPro" id="IPR036390">
    <property type="entry name" value="WH_DNA-bd_sf"/>
</dbReference>
<dbReference type="Gene3D" id="3.40.50.300">
    <property type="entry name" value="P-loop containing nucleotide triphosphate hydrolases"/>
    <property type="match status" value="1"/>
</dbReference>
<keyword evidence="2" id="KW-0677">Repeat</keyword>
<dbReference type="InterPro" id="IPR042197">
    <property type="entry name" value="Apaf_helical"/>
</dbReference>
<gene>
    <name evidence="5" type="ORF">L195_g023992</name>
</gene>
<dbReference type="Proteomes" id="UP000236291">
    <property type="component" value="Unassembled WGS sequence"/>
</dbReference>
<keyword evidence="1" id="KW-0433">Leucine-rich repeat</keyword>
<dbReference type="InterPro" id="IPR044974">
    <property type="entry name" value="Disease_R_plants"/>
</dbReference>
<feature type="domain" description="Disease resistance protein Roq1-like winged-helix" evidence="4">
    <location>
        <begin position="286"/>
        <end position="358"/>
    </location>
</feature>
<organism evidence="5 6">
    <name type="scientific">Trifolium pratense</name>
    <name type="common">Red clover</name>
    <dbReference type="NCBI Taxonomy" id="57577"/>
    <lineage>
        <taxon>Eukaryota</taxon>
        <taxon>Viridiplantae</taxon>
        <taxon>Streptophyta</taxon>
        <taxon>Embryophyta</taxon>
        <taxon>Tracheophyta</taxon>
        <taxon>Spermatophyta</taxon>
        <taxon>Magnoliopsida</taxon>
        <taxon>eudicotyledons</taxon>
        <taxon>Gunneridae</taxon>
        <taxon>Pentapetalae</taxon>
        <taxon>rosids</taxon>
        <taxon>fabids</taxon>
        <taxon>Fabales</taxon>
        <taxon>Fabaceae</taxon>
        <taxon>Papilionoideae</taxon>
        <taxon>50 kb inversion clade</taxon>
        <taxon>NPAAA clade</taxon>
        <taxon>Hologalegina</taxon>
        <taxon>IRL clade</taxon>
        <taxon>Trifolieae</taxon>
        <taxon>Trifolium</taxon>
    </lineage>
</organism>
<dbReference type="SUPFAM" id="SSF52540">
    <property type="entry name" value="P-loop containing nucleoside triphosphate hydrolases"/>
    <property type="match status" value="1"/>
</dbReference>
<comment type="caution">
    <text evidence="5">The sequence shown here is derived from an EMBL/GenBank/DDBJ whole genome shotgun (WGS) entry which is preliminary data.</text>
</comment>
<protein>
    <submittedName>
        <fullName evidence="5">Disease resistance protein</fullName>
    </submittedName>
</protein>
<feature type="domain" description="NB-ARC" evidence="3">
    <location>
        <begin position="56"/>
        <end position="216"/>
    </location>
</feature>
<reference evidence="5 6" key="2">
    <citation type="journal article" date="2017" name="Front. Plant Sci.">
        <title>Gene Classification and Mining of Molecular Markers Useful in Red Clover (Trifolium pratense) Breeding.</title>
        <authorList>
            <person name="Istvanek J."/>
            <person name="Dluhosova J."/>
            <person name="Dluhos P."/>
            <person name="Patkova L."/>
            <person name="Nedelnik J."/>
            <person name="Repkova J."/>
        </authorList>
    </citation>
    <scope>NUCLEOTIDE SEQUENCE [LARGE SCALE GENOMIC DNA]</scope>
    <source>
        <strain evidence="6">cv. Tatra</strain>
        <tissue evidence="5">Young leaves</tissue>
    </source>
</reference>
<dbReference type="AlphaFoldDB" id="A0A2K3NCE6"/>
<evidence type="ECO:0000313" key="5">
    <source>
        <dbReference type="EMBL" id="PNY00707.1"/>
    </source>
</evidence>
<dbReference type="Pfam" id="PF23282">
    <property type="entry name" value="WHD_ROQ1"/>
    <property type="match status" value="1"/>
</dbReference>
<proteinExistence type="predicted"/>
<dbReference type="PRINTS" id="PR00364">
    <property type="entry name" value="DISEASERSIST"/>
</dbReference>
<evidence type="ECO:0000259" key="4">
    <source>
        <dbReference type="Pfam" id="PF23282"/>
    </source>
</evidence>
<evidence type="ECO:0000259" key="3">
    <source>
        <dbReference type="Pfam" id="PF00931"/>
    </source>
</evidence>
<dbReference type="InterPro" id="IPR032675">
    <property type="entry name" value="LRR_dom_sf"/>
</dbReference>
<dbReference type="GO" id="GO:0006952">
    <property type="term" value="P:defense response"/>
    <property type="evidence" value="ECO:0007669"/>
    <property type="project" value="InterPro"/>
</dbReference>
<name>A0A2K3NCE6_TRIPR</name>
<dbReference type="Pfam" id="PF00931">
    <property type="entry name" value="NB-ARC"/>
    <property type="match status" value="1"/>
</dbReference>
<evidence type="ECO:0000313" key="6">
    <source>
        <dbReference type="Proteomes" id="UP000236291"/>
    </source>
</evidence>
<dbReference type="EMBL" id="ASHM01019237">
    <property type="protein sequence ID" value="PNY00707.1"/>
    <property type="molecule type" value="Genomic_DNA"/>
</dbReference>
<dbReference type="GO" id="GO:0043531">
    <property type="term" value="F:ADP binding"/>
    <property type="evidence" value="ECO:0007669"/>
    <property type="project" value="InterPro"/>
</dbReference>
<dbReference type="SUPFAM" id="SSF46785">
    <property type="entry name" value="Winged helix' DNA-binding domain"/>
    <property type="match status" value="1"/>
</dbReference>
<dbReference type="Gene3D" id="3.80.10.10">
    <property type="entry name" value="Ribonuclease Inhibitor"/>
    <property type="match status" value="2"/>
</dbReference>
<dbReference type="InterPro" id="IPR002182">
    <property type="entry name" value="NB-ARC"/>
</dbReference>
<evidence type="ECO:0000256" key="1">
    <source>
        <dbReference type="ARBA" id="ARBA00022614"/>
    </source>
</evidence>
<dbReference type="PANTHER" id="PTHR11017:SF398">
    <property type="entry name" value="RESISTANCE PROTEIN (TIR-NBS-LRR CLASS), PUTATIVE-RELATED"/>
    <property type="match status" value="1"/>
</dbReference>